<dbReference type="Proteomes" id="UP000694553">
    <property type="component" value="Unassembled WGS sequence"/>
</dbReference>
<reference evidence="3" key="3">
    <citation type="submission" date="2025-09" db="UniProtKB">
        <authorList>
            <consortium name="Ensembl"/>
        </authorList>
    </citation>
    <scope>IDENTIFICATION</scope>
</reference>
<name>A0A8C3EMP1_CORMO</name>
<reference evidence="4" key="1">
    <citation type="submission" date="2019-10" db="EMBL/GenBank/DDBJ databases">
        <title>Corvus moneduloides (New Caledonian crow) genome, bCorMon1, primary haplotype.</title>
        <authorList>
            <person name="Rutz C."/>
            <person name="Fungtammasan C."/>
            <person name="Mountcastle J."/>
            <person name="Formenti G."/>
            <person name="Chow W."/>
            <person name="Howe K."/>
            <person name="Steele M.P."/>
            <person name="Fernandes J."/>
            <person name="Gilbert M.T.P."/>
            <person name="Fedrigo O."/>
            <person name="Jarvis E.D."/>
            <person name="Gemmell N."/>
        </authorList>
    </citation>
    <scope>NUCLEOTIDE SEQUENCE [LARGE SCALE GENOMIC DNA]</scope>
</reference>
<proteinExistence type="predicted"/>
<dbReference type="SUPFAM" id="SSF54236">
    <property type="entry name" value="Ubiquitin-like"/>
    <property type="match status" value="1"/>
</dbReference>
<organism evidence="3 4">
    <name type="scientific">Corvus moneduloides</name>
    <name type="common">New Caledonian crow</name>
    <dbReference type="NCBI Taxonomy" id="1196302"/>
    <lineage>
        <taxon>Eukaryota</taxon>
        <taxon>Metazoa</taxon>
        <taxon>Chordata</taxon>
        <taxon>Craniata</taxon>
        <taxon>Vertebrata</taxon>
        <taxon>Euteleostomi</taxon>
        <taxon>Archelosauria</taxon>
        <taxon>Archosauria</taxon>
        <taxon>Dinosauria</taxon>
        <taxon>Saurischia</taxon>
        <taxon>Theropoda</taxon>
        <taxon>Coelurosauria</taxon>
        <taxon>Aves</taxon>
        <taxon>Neognathae</taxon>
        <taxon>Neoaves</taxon>
        <taxon>Telluraves</taxon>
        <taxon>Australaves</taxon>
        <taxon>Passeriformes</taxon>
        <taxon>Corvoidea</taxon>
        <taxon>Corvidae</taxon>
        <taxon>Corvus</taxon>
    </lineage>
</organism>
<dbReference type="AlphaFoldDB" id="A0A8C3EMP1"/>
<dbReference type="Pfam" id="PF11470">
    <property type="entry name" value="TUG-UBL1"/>
    <property type="match status" value="1"/>
</dbReference>
<dbReference type="PANTHER" id="PTHR46467:SF1">
    <property type="entry name" value="TETHER CONTAINING UBX DOMAIN FOR GLUT4"/>
    <property type="match status" value="1"/>
</dbReference>
<feature type="domain" description="TUG ubiquitin-like" evidence="2">
    <location>
        <begin position="17"/>
        <end position="65"/>
    </location>
</feature>
<dbReference type="CDD" id="cd16105">
    <property type="entry name" value="Ubl_ASPSCR1_like"/>
    <property type="match status" value="1"/>
</dbReference>
<feature type="region of interest" description="Disordered" evidence="1">
    <location>
        <begin position="242"/>
        <end position="288"/>
    </location>
</feature>
<dbReference type="Gene3D" id="3.10.20.90">
    <property type="entry name" value="Phosphatidylinositol 3-kinase Catalytic Subunit, Chain A, domain 1"/>
    <property type="match status" value="1"/>
</dbReference>
<dbReference type="InterPro" id="IPR059238">
    <property type="entry name" value="UBX1_UBXN9"/>
</dbReference>
<accession>A0A8C3EMP1</accession>
<dbReference type="GO" id="GO:0005737">
    <property type="term" value="C:cytoplasm"/>
    <property type="evidence" value="ECO:0007669"/>
    <property type="project" value="TreeGrafter"/>
</dbReference>
<dbReference type="CDD" id="cd17075">
    <property type="entry name" value="UBX1_UBXN9"/>
    <property type="match status" value="1"/>
</dbReference>
<dbReference type="Ensembl" id="ENSCMUT00000024945.2">
    <property type="protein sequence ID" value="ENSCMUP00000023184.2"/>
    <property type="gene ID" value="ENSCMUG00000014241.2"/>
</dbReference>
<sequence length="402" mass="44843">KMAAAGGGGAAVSVLAPSGRRVTVRVGPGTVLLQALFPFRFQRNVLDLSLQWRFARLPNNAKLEMVPVTNRAGVGTTVRIALQLEDGSRLQDSFLCQQTLWELLNHFAKIRELMEQHGELSPVCIYMRDEVSLTFRIMILFLFLLVSLRVVMKKCSSSGGEEAVGATVPCNEPTVRRGSMEEAVDVPLPQAHTFPKDLDHRDVAISLNSCTHKQDSIKESHASFEELWLSPEPEPTPFAPFFGDGEHLGHSPVAVPSSKLPTTFSSPGGPSKPKKSKNSQELQKEQEQLVEREPLVCHLDLLEQLPDGPEELPDEFFEVTVDDVRKRLAQLQSERKCLEEAPLMTKSLKESQLKEKLKRYPKVVLRVHFPDRHVLQGVFHPTETGKTDHPLSLCGCNSWLPP</sequence>
<evidence type="ECO:0000313" key="4">
    <source>
        <dbReference type="Proteomes" id="UP000694553"/>
    </source>
</evidence>
<dbReference type="PANTHER" id="PTHR46467">
    <property type="entry name" value="TETHER CONTAINING UBX DOMAIN FOR GLUT4"/>
    <property type="match status" value="1"/>
</dbReference>
<dbReference type="OMA" id="APKYDWG"/>
<dbReference type="GO" id="GO:0012506">
    <property type="term" value="C:vesicle membrane"/>
    <property type="evidence" value="ECO:0007669"/>
    <property type="project" value="TreeGrafter"/>
</dbReference>
<evidence type="ECO:0000259" key="2">
    <source>
        <dbReference type="Pfam" id="PF11470"/>
    </source>
</evidence>
<evidence type="ECO:0000313" key="3">
    <source>
        <dbReference type="Ensembl" id="ENSCMUP00000023184.2"/>
    </source>
</evidence>
<reference evidence="3" key="2">
    <citation type="submission" date="2025-08" db="UniProtKB">
        <authorList>
            <consortium name="Ensembl"/>
        </authorList>
    </citation>
    <scope>IDENTIFICATION</scope>
</reference>
<dbReference type="InterPro" id="IPR021569">
    <property type="entry name" value="TUG-UBL1"/>
</dbReference>
<protein>
    <recommendedName>
        <fullName evidence="2">TUG ubiquitin-like domain-containing protein</fullName>
    </recommendedName>
</protein>
<dbReference type="GO" id="GO:0006886">
    <property type="term" value="P:intracellular protein transport"/>
    <property type="evidence" value="ECO:0007669"/>
    <property type="project" value="TreeGrafter"/>
</dbReference>
<keyword evidence="4" id="KW-1185">Reference proteome</keyword>
<dbReference type="GO" id="GO:0005634">
    <property type="term" value="C:nucleus"/>
    <property type="evidence" value="ECO:0007669"/>
    <property type="project" value="TreeGrafter"/>
</dbReference>
<evidence type="ECO:0000256" key="1">
    <source>
        <dbReference type="SAM" id="MobiDB-lite"/>
    </source>
</evidence>
<accession>A0A8U7NF37</accession>
<dbReference type="InterPro" id="IPR029071">
    <property type="entry name" value="Ubiquitin-like_domsf"/>
</dbReference>
<dbReference type="GO" id="GO:0042593">
    <property type="term" value="P:glucose homeostasis"/>
    <property type="evidence" value="ECO:0007669"/>
    <property type="project" value="TreeGrafter"/>
</dbReference>